<protein>
    <submittedName>
        <fullName evidence="1">Uncharacterized protein</fullName>
    </submittedName>
</protein>
<reference evidence="1" key="1">
    <citation type="submission" date="2012-02" db="EMBL/GenBank/DDBJ databases">
        <title>Whole genome shotgun sequence of Gordonia otitidis NBRC 100426.</title>
        <authorList>
            <person name="Yoshida I."/>
            <person name="Hosoyama A."/>
            <person name="Tsuchikane K."/>
            <person name="Katsumata H."/>
            <person name="Yamazaki S."/>
            <person name="Fujita N."/>
        </authorList>
    </citation>
    <scope>NUCLEOTIDE SEQUENCE [LARGE SCALE GENOMIC DNA]</scope>
    <source>
        <strain evidence="1">NBRC 100426</strain>
    </source>
</reference>
<dbReference type="STRING" id="1108044.GOOTI_202_00170"/>
<dbReference type="AlphaFoldDB" id="H5TRQ3"/>
<dbReference type="EMBL" id="BAFB01000202">
    <property type="protein sequence ID" value="GAB36161.1"/>
    <property type="molecule type" value="Genomic_DNA"/>
</dbReference>
<dbReference type="Proteomes" id="UP000005038">
    <property type="component" value="Unassembled WGS sequence"/>
</dbReference>
<organism evidence="1 2">
    <name type="scientific">Gordonia otitidis (strain DSM 44809 / CCUG 52243 / JCM 12355 / NBRC 100426 / IFM 10032)</name>
    <dbReference type="NCBI Taxonomy" id="1108044"/>
    <lineage>
        <taxon>Bacteria</taxon>
        <taxon>Bacillati</taxon>
        <taxon>Actinomycetota</taxon>
        <taxon>Actinomycetes</taxon>
        <taxon>Mycobacteriales</taxon>
        <taxon>Gordoniaceae</taxon>
        <taxon>Gordonia</taxon>
    </lineage>
</organism>
<comment type="caution">
    <text evidence="1">The sequence shown here is derived from an EMBL/GenBank/DDBJ whole genome shotgun (WGS) entry which is preliminary data.</text>
</comment>
<proteinExistence type="predicted"/>
<sequence>MRPPKADRYAHQVCKAENEPGGPKRCSADVRQRLHTVSEAADEQTNHNAALTIEDESLARRIELLELVKASVEGGLTAEQQQRHAEIVADYDTDQHEDQHEGGWELQVIAARADVDQAWADAESLGAEKFVRLPEYATTEEQIADWMAAREQAFSRYEQAVLRVGAILGEEADRRAAERINDVEPDNFLKQSDLNKLHRAALEARREQRRGGSAAAAQEAVNAYNAAADRYNSQPRQVTAVGRMRARVYREVIGGVRELGGARPAIGGRPGKEVLDEINTVADDMPAEWVQATNRNATPMTLSRRKNIRGSYDLFANKITTGGGLPTAYHEYAHALEIDNPAIHVAANEFLRRRTTNADGTREQERPYGKRGSGEKIRADGFVDGYIGKSYSGASTEVFSVGTEAVFTGKYGGLVGDGNHKADLEHRNLILGLYATAPGRAD</sequence>
<gene>
    <name evidence="1" type="ORF">GOOTI_202_00170</name>
</gene>
<name>H5TRQ3_GORO1</name>
<keyword evidence="2" id="KW-1185">Reference proteome</keyword>
<accession>H5TRQ3</accession>
<evidence type="ECO:0000313" key="1">
    <source>
        <dbReference type="EMBL" id="GAB36161.1"/>
    </source>
</evidence>
<evidence type="ECO:0000313" key="2">
    <source>
        <dbReference type="Proteomes" id="UP000005038"/>
    </source>
</evidence>